<dbReference type="PANTHER" id="PTHR31286">
    <property type="entry name" value="GLYCINE-RICH CELL WALL STRUCTURAL PROTEIN 1.8-LIKE"/>
    <property type="match status" value="1"/>
</dbReference>
<dbReference type="InterPro" id="IPR040256">
    <property type="entry name" value="At4g02000-like"/>
</dbReference>
<sequence>MGSQDSNVASSGIPVDRDGNPLEFGVFGGLEVPFMVAGSGSLKNVQKSASGGIPIEAVLVEDVNSSDEECPITPEEEAWLANHTTNPAVRAAFAINKSEREELFAARKRMQEMEKFLAIKGFSVAEFDRECMEELDNFNSGLNNLECIVRSRDEFGLPLFATKVDVGASGSKTRNTSIDGQICLAQFFVPFGTQDKGCTSGIKDDTGNAKKNEKAENIATAEMPKTTWSQVVKNPSSPCNNLSFDYVPMPAGVKIVSPPDEVLRKGNEKFKSCIVGTFTREAPPFSRVAAFAHNVWDKRGLVHISQNDSRTFVFKFDSLVNMNSALAKGTWYLGSSPMLVHAWGTKVGEKNTMPLWVKFENMPDSYWTWDGLSFLASVIGNPLSADDMTSRLEILPFAKLCVEYKIGDDLPSTIEVEVLDLVSEVKHIEEVKTTGIESTGTPLQNSSSVAQESTLQGHEPPIAEIENKETVIVQGDPRPNVSLEEDITDTVSNKGGNDWTTVQSRKSKLTASTENASKNAKDFTAPKLPIYSALAKSINKGKQKKARRSGGVRSPSH</sequence>
<dbReference type="AlphaFoldDB" id="A0AAD8MTC0"/>
<feature type="compositionally biased region" description="Basic residues" evidence="1">
    <location>
        <begin position="539"/>
        <end position="557"/>
    </location>
</feature>
<accession>A0AAD8MTC0</accession>
<organism evidence="3 4">
    <name type="scientific">Heracleum sosnowskyi</name>
    <dbReference type="NCBI Taxonomy" id="360622"/>
    <lineage>
        <taxon>Eukaryota</taxon>
        <taxon>Viridiplantae</taxon>
        <taxon>Streptophyta</taxon>
        <taxon>Embryophyta</taxon>
        <taxon>Tracheophyta</taxon>
        <taxon>Spermatophyta</taxon>
        <taxon>Magnoliopsida</taxon>
        <taxon>eudicotyledons</taxon>
        <taxon>Gunneridae</taxon>
        <taxon>Pentapetalae</taxon>
        <taxon>asterids</taxon>
        <taxon>campanulids</taxon>
        <taxon>Apiales</taxon>
        <taxon>Apiaceae</taxon>
        <taxon>Apioideae</taxon>
        <taxon>apioid superclade</taxon>
        <taxon>Tordylieae</taxon>
        <taxon>Tordyliinae</taxon>
        <taxon>Heracleum</taxon>
    </lineage>
</organism>
<reference evidence="3" key="2">
    <citation type="submission" date="2023-05" db="EMBL/GenBank/DDBJ databases">
        <authorList>
            <person name="Schelkunov M.I."/>
        </authorList>
    </citation>
    <scope>NUCLEOTIDE SEQUENCE</scope>
    <source>
        <strain evidence="3">Hsosn_3</strain>
        <tissue evidence="3">Leaf</tissue>
    </source>
</reference>
<feature type="domain" description="DUF4283" evidence="2">
    <location>
        <begin position="267"/>
        <end position="346"/>
    </location>
</feature>
<feature type="region of interest" description="Disordered" evidence="1">
    <location>
        <begin position="436"/>
        <end position="557"/>
    </location>
</feature>
<evidence type="ECO:0000259" key="2">
    <source>
        <dbReference type="Pfam" id="PF14111"/>
    </source>
</evidence>
<dbReference type="Proteomes" id="UP001237642">
    <property type="component" value="Unassembled WGS sequence"/>
</dbReference>
<evidence type="ECO:0000256" key="1">
    <source>
        <dbReference type="SAM" id="MobiDB-lite"/>
    </source>
</evidence>
<evidence type="ECO:0000313" key="4">
    <source>
        <dbReference type="Proteomes" id="UP001237642"/>
    </source>
</evidence>
<proteinExistence type="predicted"/>
<keyword evidence="4" id="KW-1185">Reference proteome</keyword>
<dbReference type="InterPro" id="IPR025558">
    <property type="entry name" value="DUF4283"/>
</dbReference>
<feature type="compositionally biased region" description="Polar residues" evidence="1">
    <location>
        <begin position="489"/>
        <end position="518"/>
    </location>
</feature>
<dbReference type="Pfam" id="PF14111">
    <property type="entry name" value="DUF4283"/>
    <property type="match status" value="1"/>
</dbReference>
<gene>
    <name evidence="3" type="ORF">POM88_021992</name>
</gene>
<evidence type="ECO:0000313" key="3">
    <source>
        <dbReference type="EMBL" id="KAK1384257.1"/>
    </source>
</evidence>
<comment type="caution">
    <text evidence="3">The sequence shown here is derived from an EMBL/GenBank/DDBJ whole genome shotgun (WGS) entry which is preliminary data.</text>
</comment>
<name>A0AAD8MTC0_9APIA</name>
<reference evidence="3" key="1">
    <citation type="submission" date="2023-02" db="EMBL/GenBank/DDBJ databases">
        <title>Genome of toxic invasive species Heracleum sosnowskyi carries increased number of genes despite the absence of recent whole-genome duplications.</title>
        <authorList>
            <person name="Schelkunov M."/>
            <person name="Shtratnikova V."/>
            <person name="Makarenko M."/>
            <person name="Klepikova A."/>
            <person name="Omelchenko D."/>
            <person name="Novikova G."/>
            <person name="Obukhova E."/>
            <person name="Bogdanov V."/>
            <person name="Penin A."/>
            <person name="Logacheva M."/>
        </authorList>
    </citation>
    <scope>NUCLEOTIDE SEQUENCE</scope>
    <source>
        <strain evidence="3">Hsosn_3</strain>
        <tissue evidence="3">Leaf</tissue>
    </source>
</reference>
<dbReference type="PANTHER" id="PTHR31286:SF165">
    <property type="entry name" value="DUF4283 DOMAIN-CONTAINING PROTEIN"/>
    <property type="match status" value="1"/>
</dbReference>
<protein>
    <recommendedName>
        <fullName evidence="2">DUF4283 domain-containing protein</fullName>
    </recommendedName>
</protein>
<dbReference type="EMBL" id="JAUIZM010000005">
    <property type="protein sequence ID" value="KAK1384257.1"/>
    <property type="molecule type" value="Genomic_DNA"/>
</dbReference>
<feature type="compositionally biased region" description="Polar residues" evidence="1">
    <location>
        <begin position="436"/>
        <end position="456"/>
    </location>
</feature>